<evidence type="ECO:0000313" key="2">
    <source>
        <dbReference type="Proteomes" id="UP000185860"/>
    </source>
</evidence>
<protein>
    <submittedName>
        <fullName evidence="1">Uncharacterized protein</fullName>
    </submittedName>
</protein>
<organism evidence="1 2">
    <name type="scientific">[Phormidium ambiguum] IAM M-71</name>
    <dbReference type="NCBI Taxonomy" id="454136"/>
    <lineage>
        <taxon>Bacteria</taxon>
        <taxon>Bacillati</taxon>
        <taxon>Cyanobacteriota</taxon>
        <taxon>Cyanophyceae</taxon>
        <taxon>Oscillatoriophycideae</taxon>
        <taxon>Aerosakkonematales</taxon>
        <taxon>Aerosakkonemataceae</taxon>
        <taxon>Floridanema</taxon>
    </lineage>
</organism>
<accession>A0A1U7IMP4</accession>
<reference evidence="1 2" key="1">
    <citation type="submission" date="2016-11" db="EMBL/GenBank/DDBJ databases">
        <title>Draft Genome Sequences of Nine Cyanobacterial Strains from Diverse Habitats.</title>
        <authorList>
            <person name="Zhu T."/>
            <person name="Hou S."/>
            <person name="Lu X."/>
            <person name="Hess W.R."/>
        </authorList>
    </citation>
    <scope>NUCLEOTIDE SEQUENCE [LARGE SCALE GENOMIC DNA]</scope>
    <source>
        <strain evidence="1 2">IAM M-71</strain>
    </source>
</reference>
<dbReference type="AlphaFoldDB" id="A0A1U7IMP4"/>
<dbReference type="EMBL" id="MRCE01000007">
    <property type="protein sequence ID" value="OKH38618.1"/>
    <property type="molecule type" value="Genomic_DNA"/>
</dbReference>
<dbReference type="OrthoDB" id="2880698at2"/>
<dbReference type="STRING" id="454136.NIES2119_08440"/>
<proteinExistence type="predicted"/>
<gene>
    <name evidence="1" type="ORF">NIES2119_08440</name>
</gene>
<comment type="caution">
    <text evidence="1">The sequence shown here is derived from an EMBL/GenBank/DDBJ whole genome shotgun (WGS) entry which is preliminary data.</text>
</comment>
<name>A0A1U7IMP4_9CYAN</name>
<dbReference type="Proteomes" id="UP000185860">
    <property type="component" value="Unassembled WGS sequence"/>
</dbReference>
<sequence length="79" mass="9193">MAFYVQLWKEKEDDTSVVYCFGPHEQLFGRLWLDKSNGVVKEIEPVPTNNSEAIFPRAAVKIRQHWKQGNLPEKTCWAS</sequence>
<dbReference type="RefSeq" id="WP_073593231.1">
    <property type="nucleotide sequence ID" value="NZ_MRCE01000007.1"/>
</dbReference>
<evidence type="ECO:0000313" key="1">
    <source>
        <dbReference type="EMBL" id="OKH38618.1"/>
    </source>
</evidence>